<feature type="domain" description="FAD-binding PCMH-type" evidence="8">
    <location>
        <begin position="1"/>
        <end position="174"/>
    </location>
</feature>
<dbReference type="InterPro" id="IPR040165">
    <property type="entry name" value="Diminuto-like"/>
</dbReference>
<keyword evidence="5" id="KW-1133">Transmembrane helix</keyword>
<organism evidence="9 10">
    <name type="scientific">Legionella busanensis</name>
    <dbReference type="NCBI Taxonomy" id="190655"/>
    <lineage>
        <taxon>Bacteria</taxon>
        <taxon>Pseudomonadati</taxon>
        <taxon>Pseudomonadota</taxon>
        <taxon>Gammaproteobacteria</taxon>
        <taxon>Legionellales</taxon>
        <taxon>Legionellaceae</taxon>
        <taxon>Legionella</taxon>
    </lineage>
</organism>
<dbReference type="EC" id="1.3.1.72" evidence="2"/>
<proteinExistence type="predicted"/>
<dbReference type="GO" id="GO:0071949">
    <property type="term" value="F:FAD binding"/>
    <property type="evidence" value="ECO:0007669"/>
    <property type="project" value="InterPro"/>
</dbReference>
<name>A0A378JJD3_9GAMM</name>
<keyword evidence="3" id="KW-0812">Transmembrane</keyword>
<protein>
    <recommendedName>
        <fullName evidence="2">Delta(24)-sterol reductase</fullName>
        <ecNumber evidence="2">1.3.1.72</ecNumber>
    </recommendedName>
</protein>
<sequence length="467" mass="54678">MDSIKKVKSYEQHLKDIKAISEQIRNSKGKIALKRDSSCCSRSFEYKKGKILIDISMLNQVIEINIEDNFIIVEPLITMEELADATLFYGMIPPVITEFKHMTLGGAIQGLGGESSSFKYGLIDDSVIEYELILGDGSVITINREQNLDLFNALPGSYGSLGVVTKIKLRLINAAKYVRIQYKKVNNIDEVYKVFENSIKQINNLDFIECIAVAKDDFRIAMGYKTNSMSYGDWLFNSCSLKHSFSPWYYCHLLDKSNQSNAYEYIPFKDYLFRWDRGAFWTGLKFKHTLFNRIKYGRHLECKNLYKHFYAKELIQRDKNSMLQDLGVPISSMNEFFYLIDNLTHIYPLWLIPIISPKSAKLFSLPVNIDYAFVDFGIWGPLTNPQGFLEVNRKFEEYLYHHNGRKCFWGQCFCSRDEFWKIYDKRLYNKLRSQYYAEDKFINIYDKVSELYQQIERLPSSQDENVT</sequence>
<dbReference type="InterPro" id="IPR016169">
    <property type="entry name" value="FAD-bd_PCMH_sub2"/>
</dbReference>
<evidence type="ECO:0000313" key="10">
    <source>
        <dbReference type="Proteomes" id="UP000254794"/>
    </source>
</evidence>
<evidence type="ECO:0000256" key="7">
    <source>
        <dbReference type="ARBA" id="ARBA00023136"/>
    </source>
</evidence>
<dbReference type="GO" id="GO:0050614">
    <property type="term" value="F:Delta24-sterol reductase activity"/>
    <property type="evidence" value="ECO:0007669"/>
    <property type="project" value="UniProtKB-EC"/>
</dbReference>
<accession>A0A378JJD3</accession>
<dbReference type="InterPro" id="IPR006094">
    <property type="entry name" value="Oxid_FAD_bind_N"/>
</dbReference>
<dbReference type="PANTHER" id="PTHR10801:SF0">
    <property type="entry name" value="DELTA(24)-STEROL REDUCTASE"/>
    <property type="match status" value="1"/>
</dbReference>
<dbReference type="AlphaFoldDB" id="A0A378JJD3"/>
<evidence type="ECO:0000256" key="4">
    <source>
        <dbReference type="ARBA" id="ARBA00022827"/>
    </source>
</evidence>
<evidence type="ECO:0000256" key="2">
    <source>
        <dbReference type="ARBA" id="ARBA00012405"/>
    </source>
</evidence>
<gene>
    <name evidence="9" type="primary">xyoA</name>
    <name evidence="9" type="ORF">NCTC13316_00886</name>
</gene>
<keyword evidence="4" id="KW-0274">FAD</keyword>
<keyword evidence="4" id="KW-0285">Flavoprotein</keyword>
<keyword evidence="7" id="KW-0472">Membrane</keyword>
<evidence type="ECO:0000256" key="3">
    <source>
        <dbReference type="ARBA" id="ARBA00022692"/>
    </source>
</evidence>
<keyword evidence="10" id="KW-1185">Reference proteome</keyword>
<dbReference type="OrthoDB" id="9800184at2"/>
<dbReference type="InterPro" id="IPR036318">
    <property type="entry name" value="FAD-bd_PCMH-like_sf"/>
</dbReference>
<evidence type="ECO:0000256" key="1">
    <source>
        <dbReference type="ARBA" id="ARBA00004167"/>
    </source>
</evidence>
<evidence type="ECO:0000313" key="9">
    <source>
        <dbReference type="EMBL" id="STX50798.1"/>
    </source>
</evidence>
<dbReference type="Pfam" id="PF01565">
    <property type="entry name" value="FAD_binding_4"/>
    <property type="match status" value="1"/>
</dbReference>
<dbReference type="PROSITE" id="PS51387">
    <property type="entry name" value="FAD_PCMH"/>
    <property type="match status" value="1"/>
</dbReference>
<dbReference type="RefSeq" id="WP_115330483.1">
    <property type="nucleotide sequence ID" value="NZ_CAAAHP010000007.1"/>
</dbReference>
<dbReference type="Proteomes" id="UP000254794">
    <property type="component" value="Unassembled WGS sequence"/>
</dbReference>
<dbReference type="EMBL" id="UGOD01000001">
    <property type="protein sequence ID" value="STX50798.1"/>
    <property type="molecule type" value="Genomic_DNA"/>
</dbReference>
<evidence type="ECO:0000256" key="5">
    <source>
        <dbReference type="ARBA" id="ARBA00022989"/>
    </source>
</evidence>
<dbReference type="GO" id="GO:0008202">
    <property type="term" value="P:steroid metabolic process"/>
    <property type="evidence" value="ECO:0007669"/>
    <property type="project" value="TreeGrafter"/>
</dbReference>
<dbReference type="GO" id="GO:0005737">
    <property type="term" value="C:cytoplasm"/>
    <property type="evidence" value="ECO:0007669"/>
    <property type="project" value="TreeGrafter"/>
</dbReference>
<dbReference type="GO" id="GO:0000246">
    <property type="term" value="F:Delta24(24-1) sterol reductase activity"/>
    <property type="evidence" value="ECO:0007669"/>
    <property type="project" value="TreeGrafter"/>
</dbReference>
<dbReference type="SUPFAM" id="SSF56176">
    <property type="entry name" value="FAD-binding/transporter-associated domain-like"/>
    <property type="match status" value="1"/>
</dbReference>
<dbReference type="Gene3D" id="3.30.465.10">
    <property type="match status" value="1"/>
</dbReference>
<comment type="subcellular location">
    <subcellularLocation>
        <location evidence="1">Membrane</location>
        <topology evidence="1">Single-pass membrane protein</topology>
    </subcellularLocation>
</comment>
<evidence type="ECO:0000259" key="8">
    <source>
        <dbReference type="PROSITE" id="PS51387"/>
    </source>
</evidence>
<keyword evidence="6 9" id="KW-0560">Oxidoreductase</keyword>
<dbReference type="InterPro" id="IPR016166">
    <property type="entry name" value="FAD-bd_PCMH"/>
</dbReference>
<evidence type="ECO:0000256" key="6">
    <source>
        <dbReference type="ARBA" id="ARBA00023002"/>
    </source>
</evidence>
<dbReference type="PANTHER" id="PTHR10801">
    <property type="entry name" value="24-DEHYDROCHOLESTEROL REDUCTASE"/>
    <property type="match status" value="1"/>
</dbReference>
<reference evidence="9 10" key="1">
    <citation type="submission" date="2018-06" db="EMBL/GenBank/DDBJ databases">
        <authorList>
            <consortium name="Pathogen Informatics"/>
            <person name="Doyle S."/>
        </authorList>
    </citation>
    <scope>NUCLEOTIDE SEQUENCE [LARGE SCALE GENOMIC DNA]</scope>
    <source>
        <strain evidence="9 10">NCTC13316</strain>
    </source>
</reference>
<dbReference type="GO" id="GO:0016020">
    <property type="term" value="C:membrane"/>
    <property type="evidence" value="ECO:0007669"/>
    <property type="project" value="UniProtKB-SubCell"/>
</dbReference>